<dbReference type="EMBL" id="JAEDAH010000002">
    <property type="protein sequence ID" value="MCA6062092.1"/>
    <property type="molecule type" value="Genomic_DNA"/>
</dbReference>
<dbReference type="RefSeq" id="WP_225670634.1">
    <property type="nucleotide sequence ID" value="NZ_JAEDAH010000002.1"/>
</dbReference>
<evidence type="ECO:0000256" key="11">
    <source>
        <dbReference type="SAM" id="SignalP"/>
    </source>
</evidence>
<keyword evidence="4" id="KW-1003">Cell membrane</keyword>
<keyword evidence="9" id="KW-0472">Membrane</keyword>
<dbReference type="Proteomes" id="UP000714380">
    <property type="component" value="Unassembled WGS sequence"/>
</dbReference>
<dbReference type="NCBIfam" id="TIGR01352">
    <property type="entry name" value="tonB_Cterm"/>
    <property type="match status" value="1"/>
</dbReference>
<name>A0ABS7ZK60_9GAMM</name>
<dbReference type="Pfam" id="PF03544">
    <property type="entry name" value="TonB_C"/>
    <property type="match status" value="1"/>
</dbReference>
<dbReference type="InterPro" id="IPR006260">
    <property type="entry name" value="TonB/TolA_C"/>
</dbReference>
<keyword evidence="11" id="KW-0732">Signal</keyword>
<evidence type="ECO:0000256" key="1">
    <source>
        <dbReference type="ARBA" id="ARBA00004383"/>
    </source>
</evidence>
<keyword evidence="5" id="KW-0997">Cell inner membrane</keyword>
<keyword evidence="3" id="KW-0813">Transport</keyword>
<feature type="domain" description="TonB C-terminal" evidence="12">
    <location>
        <begin position="442"/>
        <end position="532"/>
    </location>
</feature>
<protein>
    <submittedName>
        <fullName evidence="13">TonB family protein</fullName>
    </submittedName>
</protein>
<feature type="compositionally biased region" description="Basic and acidic residues" evidence="10">
    <location>
        <begin position="236"/>
        <end position="281"/>
    </location>
</feature>
<evidence type="ECO:0000259" key="12">
    <source>
        <dbReference type="PROSITE" id="PS52015"/>
    </source>
</evidence>
<evidence type="ECO:0000256" key="7">
    <source>
        <dbReference type="ARBA" id="ARBA00022927"/>
    </source>
</evidence>
<dbReference type="SUPFAM" id="SSF54626">
    <property type="entry name" value="Chalcone isomerase"/>
    <property type="match status" value="1"/>
</dbReference>
<evidence type="ECO:0000313" key="13">
    <source>
        <dbReference type="EMBL" id="MCA6062092.1"/>
    </source>
</evidence>
<feature type="domain" description="TonB C-terminal" evidence="12">
    <location>
        <begin position="319"/>
        <end position="416"/>
    </location>
</feature>
<keyword evidence="7" id="KW-0653">Protein transport</keyword>
<feature type="chain" id="PRO_5047054846" evidence="11">
    <location>
        <begin position="28"/>
        <end position="532"/>
    </location>
</feature>
<evidence type="ECO:0000256" key="4">
    <source>
        <dbReference type="ARBA" id="ARBA00022475"/>
    </source>
</evidence>
<dbReference type="Gene3D" id="3.30.1150.10">
    <property type="match status" value="2"/>
</dbReference>
<feature type="signal peptide" evidence="11">
    <location>
        <begin position="1"/>
        <end position="27"/>
    </location>
</feature>
<evidence type="ECO:0000256" key="10">
    <source>
        <dbReference type="SAM" id="MobiDB-lite"/>
    </source>
</evidence>
<evidence type="ECO:0000256" key="8">
    <source>
        <dbReference type="ARBA" id="ARBA00022989"/>
    </source>
</evidence>
<evidence type="ECO:0000256" key="5">
    <source>
        <dbReference type="ARBA" id="ARBA00022519"/>
    </source>
</evidence>
<evidence type="ECO:0000256" key="2">
    <source>
        <dbReference type="ARBA" id="ARBA00006555"/>
    </source>
</evidence>
<evidence type="ECO:0000256" key="3">
    <source>
        <dbReference type="ARBA" id="ARBA00022448"/>
    </source>
</evidence>
<dbReference type="InterPro" id="IPR037682">
    <property type="entry name" value="TonB_C"/>
</dbReference>
<accession>A0ABS7ZK60</accession>
<dbReference type="InterPro" id="IPR016087">
    <property type="entry name" value="Chalcone_isomerase"/>
</dbReference>
<reference evidence="13 14" key="1">
    <citation type="submission" date="2020-12" db="EMBL/GenBank/DDBJ databases">
        <title>Novel Thalassolituus-related marine hydrocarbonoclastic bacteria mediated algae-derived hydrocarbons mineralization in twilight zone of the northern South China Sea.</title>
        <authorList>
            <person name="Dong C."/>
        </authorList>
    </citation>
    <scope>NUCLEOTIDE SEQUENCE [LARGE SCALE GENOMIC DNA]</scope>
    <source>
        <strain evidence="13 14">IMCC1826</strain>
    </source>
</reference>
<keyword evidence="6" id="KW-0812">Transmembrane</keyword>
<dbReference type="PANTHER" id="PTHR33446">
    <property type="entry name" value="PROTEIN TONB-RELATED"/>
    <property type="match status" value="1"/>
</dbReference>
<feature type="region of interest" description="Disordered" evidence="10">
    <location>
        <begin position="220"/>
        <end position="281"/>
    </location>
</feature>
<evidence type="ECO:0000313" key="14">
    <source>
        <dbReference type="Proteomes" id="UP000714380"/>
    </source>
</evidence>
<proteinExistence type="inferred from homology"/>
<comment type="subcellular location">
    <subcellularLocation>
        <location evidence="1">Cell inner membrane</location>
        <topology evidence="1">Single-pass membrane protein</topology>
        <orientation evidence="1">Periplasmic side</orientation>
    </subcellularLocation>
</comment>
<organism evidence="13 14">
    <name type="scientific">Thalassolituus marinus</name>
    <dbReference type="NCBI Taxonomy" id="671053"/>
    <lineage>
        <taxon>Bacteria</taxon>
        <taxon>Pseudomonadati</taxon>
        <taxon>Pseudomonadota</taxon>
        <taxon>Gammaproteobacteria</taxon>
        <taxon>Oceanospirillales</taxon>
        <taxon>Oceanospirillaceae</taxon>
        <taxon>Thalassolituus</taxon>
    </lineage>
</organism>
<comment type="caution">
    <text evidence="13">The sequence shown here is derived from an EMBL/GenBank/DDBJ whole genome shotgun (WGS) entry which is preliminary data.</text>
</comment>
<keyword evidence="14" id="KW-1185">Reference proteome</keyword>
<feature type="compositionally biased region" description="Low complexity" evidence="10">
    <location>
        <begin position="222"/>
        <end position="235"/>
    </location>
</feature>
<dbReference type="PROSITE" id="PS52015">
    <property type="entry name" value="TONB_CTD"/>
    <property type="match status" value="2"/>
</dbReference>
<keyword evidence="8" id="KW-1133">Transmembrane helix</keyword>
<dbReference type="SUPFAM" id="SSF74653">
    <property type="entry name" value="TolA/TonB C-terminal domain"/>
    <property type="match status" value="2"/>
</dbReference>
<gene>
    <name evidence="13" type="ORF">I9W95_00565</name>
</gene>
<evidence type="ECO:0000256" key="6">
    <source>
        <dbReference type="ARBA" id="ARBA00022692"/>
    </source>
</evidence>
<sequence>MIALFPYLRAKLALTLLLMCSVTPALALELNGSAEYRQLTRDFYTGGLYLPQPSSDPAYILAPSTAKKMQLVVTINRWSPRKWSRQWQNNISINNDIGSTSSAVQQALMTFTQFPKDDIVQGDEIIIDYQPGGNSRVLLNGDLIIETPGSELFNALVNTWIGKLPPSREFRQQMLGQSDGSLAARLSNHSVPVTRRGVYTSWLAADRAVEEARLQAEREASAQRARAQQEQQHQAEMARLEAEARKREQARQQAEEQRLISARNEAERKAAERAKALREAQKKAAQAQAKTLVGKTSNALGQRKTAAILAEEQRYYLELLQWRLQREVNAEVSYPAWARQFGQEGTAQIDFTLNRERKVSNVIIRDELVSDLLTGELQRALEKTAAQTNIPPALNGEQWPLSVSYRFALAATEQPLAAMPEPPQSISAAPLSAQQQEQARAEYIAERQKEITARVEYPAAARILRKQGEVELEVDIARDGSLKAIRPLHPSSHRELNDALRDAIQRSAPFAPFADGLNDKQMTITVKHTFRL</sequence>
<comment type="similarity">
    <text evidence="2">Belongs to the TonB family.</text>
</comment>
<dbReference type="InterPro" id="IPR036298">
    <property type="entry name" value="Chalcone_isomerase_sf"/>
</dbReference>
<evidence type="ECO:0000256" key="9">
    <source>
        <dbReference type="ARBA" id="ARBA00023136"/>
    </source>
</evidence>
<dbReference type="InterPro" id="IPR051045">
    <property type="entry name" value="TonB-dependent_transducer"/>
</dbReference>
<dbReference type="Pfam" id="PF16036">
    <property type="entry name" value="Chalcone_3"/>
    <property type="match status" value="1"/>
</dbReference>